<dbReference type="Pfam" id="PF19700">
    <property type="entry name" value="DUF6198"/>
    <property type="match status" value="1"/>
</dbReference>
<keyword evidence="1" id="KW-0812">Transmembrane</keyword>
<reference evidence="2" key="2">
    <citation type="submission" date="2021-04" db="EMBL/GenBank/DDBJ databases">
        <authorList>
            <person name="Gilroy R."/>
        </authorList>
    </citation>
    <scope>NUCLEOTIDE SEQUENCE</scope>
    <source>
        <strain evidence="2">CHK192-8294</strain>
    </source>
</reference>
<evidence type="ECO:0000256" key="1">
    <source>
        <dbReference type="SAM" id="Phobius"/>
    </source>
</evidence>
<protein>
    <submittedName>
        <fullName evidence="2">YitT family protein</fullName>
    </submittedName>
</protein>
<dbReference type="AlphaFoldDB" id="A0A9D2MNY6"/>
<dbReference type="EMBL" id="DWXO01000088">
    <property type="protein sequence ID" value="HJB81181.1"/>
    <property type="molecule type" value="Genomic_DNA"/>
</dbReference>
<dbReference type="PANTHER" id="PTHR40078:SF1">
    <property type="entry name" value="INTEGRAL MEMBRANE PROTEIN"/>
    <property type="match status" value="1"/>
</dbReference>
<reference evidence="2" key="1">
    <citation type="journal article" date="2021" name="PeerJ">
        <title>Extensive microbial diversity within the chicken gut microbiome revealed by metagenomics and culture.</title>
        <authorList>
            <person name="Gilroy R."/>
            <person name="Ravi A."/>
            <person name="Getino M."/>
            <person name="Pursley I."/>
            <person name="Horton D.L."/>
            <person name="Alikhan N.F."/>
            <person name="Baker D."/>
            <person name="Gharbi K."/>
            <person name="Hall N."/>
            <person name="Watson M."/>
            <person name="Adriaenssens E.M."/>
            <person name="Foster-Nyarko E."/>
            <person name="Jarju S."/>
            <person name="Secka A."/>
            <person name="Antonio M."/>
            <person name="Oren A."/>
            <person name="Chaudhuri R.R."/>
            <person name="La Ragione R."/>
            <person name="Hildebrand F."/>
            <person name="Pallen M.J."/>
        </authorList>
    </citation>
    <scope>NUCLEOTIDE SEQUENCE</scope>
    <source>
        <strain evidence="2">CHK192-8294</strain>
    </source>
</reference>
<evidence type="ECO:0000313" key="2">
    <source>
        <dbReference type="EMBL" id="HJB81181.1"/>
    </source>
</evidence>
<sequence>MSHTGLLRRYLLFLAGVLCSALGISLITLAGMGTSAVSSLAYVLTYVFPGISLGTFTFVVNCVMLGGQILILRKKFRPIQLLQVPFTFLFSCCIDLWMGLLDGLVPQSYASHWVILLMGCACLGLGVALEVIPNVLILPCEGFVRVCSQEFHWDFGKTKTGFDLTMVAAATLLSLLDLGAVYGLREGTVVCALTVGYISRFFCRRLAFLVKKPEETQLPDTGVSAA</sequence>
<keyword evidence="1" id="KW-0472">Membrane</keyword>
<proteinExistence type="predicted"/>
<organism evidence="2 3">
    <name type="scientific">Candidatus Flavonifractor intestinigallinarum</name>
    <dbReference type="NCBI Taxonomy" id="2838586"/>
    <lineage>
        <taxon>Bacteria</taxon>
        <taxon>Bacillati</taxon>
        <taxon>Bacillota</taxon>
        <taxon>Clostridia</taxon>
        <taxon>Eubacteriales</taxon>
        <taxon>Oscillospiraceae</taxon>
        <taxon>Flavonifractor</taxon>
    </lineage>
</organism>
<dbReference type="PANTHER" id="PTHR40078">
    <property type="entry name" value="INTEGRAL MEMBRANE PROTEIN-RELATED"/>
    <property type="match status" value="1"/>
</dbReference>
<evidence type="ECO:0000313" key="3">
    <source>
        <dbReference type="Proteomes" id="UP000823921"/>
    </source>
</evidence>
<accession>A0A9D2MNY6</accession>
<name>A0A9D2MNY6_9FIRM</name>
<feature type="transmembrane region" description="Helical" evidence="1">
    <location>
        <begin position="84"/>
        <end position="101"/>
    </location>
</feature>
<keyword evidence="1" id="KW-1133">Transmembrane helix</keyword>
<dbReference type="Proteomes" id="UP000823921">
    <property type="component" value="Unassembled WGS sequence"/>
</dbReference>
<gene>
    <name evidence="2" type="ORF">H9712_09345</name>
</gene>
<dbReference type="InterPro" id="IPR038750">
    <property type="entry name" value="YczE/YyaS-like"/>
</dbReference>
<feature type="transmembrane region" description="Helical" evidence="1">
    <location>
        <begin position="51"/>
        <end position="72"/>
    </location>
</feature>
<comment type="caution">
    <text evidence="2">The sequence shown here is derived from an EMBL/GenBank/DDBJ whole genome shotgun (WGS) entry which is preliminary data.</text>
</comment>
<feature type="transmembrane region" description="Helical" evidence="1">
    <location>
        <begin position="113"/>
        <end position="140"/>
    </location>
</feature>